<dbReference type="InterPro" id="IPR041581">
    <property type="entry name" value="Glyoxalase_6"/>
</dbReference>
<organism evidence="2 3">
    <name type="scientific">Lysobacter enzymogenes</name>
    <dbReference type="NCBI Taxonomy" id="69"/>
    <lineage>
        <taxon>Bacteria</taxon>
        <taxon>Pseudomonadati</taxon>
        <taxon>Pseudomonadota</taxon>
        <taxon>Gammaproteobacteria</taxon>
        <taxon>Lysobacterales</taxon>
        <taxon>Lysobacteraceae</taxon>
        <taxon>Lysobacter</taxon>
    </lineage>
</organism>
<sequence>MHRSRLAQLVIDCETTDPDWAAQFWAQALGCRIQALGDAADEMYRRLLMHANQPCLLVQAVPHASRVHLDIETDDVEAEVVRLERLGAARIAQVKRWWVMAAPTGQRFCVLPPQRQDFPAHSNVWR</sequence>
<dbReference type="Pfam" id="PF18029">
    <property type="entry name" value="Glyoxalase_6"/>
    <property type="match status" value="1"/>
</dbReference>
<protein>
    <recommendedName>
        <fullName evidence="1">Glyoxalase-like domain-containing protein</fullName>
    </recommendedName>
</protein>
<dbReference type="AlphaFoldDB" id="A0A0S2DK73"/>
<dbReference type="STRING" id="69.GLE_3707"/>
<evidence type="ECO:0000313" key="3">
    <source>
        <dbReference type="Proteomes" id="UP000061569"/>
    </source>
</evidence>
<dbReference type="PANTHER" id="PTHR35908">
    <property type="entry name" value="HYPOTHETICAL FUSION PROTEIN"/>
    <property type="match status" value="1"/>
</dbReference>
<dbReference type="KEGG" id="lez:GLE_3707"/>
<dbReference type="PANTHER" id="PTHR35908:SF1">
    <property type="entry name" value="CONSERVED PROTEIN"/>
    <property type="match status" value="1"/>
</dbReference>
<dbReference type="PATRIC" id="fig|69.6.peg.3651"/>
<dbReference type="SUPFAM" id="SSF54593">
    <property type="entry name" value="Glyoxalase/Bleomycin resistance protein/Dihydroxybiphenyl dioxygenase"/>
    <property type="match status" value="1"/>
</dbReference>
<proteinExistence type="predicted"/>
<dbReference type="CDD" id="cd06587">
    <property type="entry name" value="VOC"/>
    <property type="match status" value="1"/>
</dbReference>
<evidence type="ECO:0000259" key="1">
    <source>
        <dbReference type="Pfam" id="PF18029"/>
    </source>
</evidence>
<feature type="domain" description="Glyoxalase-like" evidence="1">
    <location>
        <begin position="8"/>
        <end position="111"/>
    </location>
</feature>
<dbReference type="EMBL" id="CP013140">
    <property type="protein sequence ID" value="ALN59051.1"/>
    <property type="molecule type" value="Genomic_DNA"/>
</dbReference>
<dbReference type="Proteomes" id="UP000061569">
    <property type="component" value="Chromosome"/>
</dbReference>
<accession>A0A0S2DK73</accession>
<reference evidence="2 3" key="1">
    <citation type="submission" date="2015-11" db="EMBL/GenBank/DDBJ databases">
        <title>Genome sequences of Lysobacter enzymogenes strain C3 and Lysobacter antibioticus ATCC 29479.</title>
        <authorList>
            <person name="Kobayashi D.Y."/>
        </authorList>
    </citation>
    <scope>NUCLEOTIDE SEQUENCE [LARGE SCALE GENOMIC DNA]</scope>
    <source>
        <strain evidence="2 3">C3</strain>
    </source>
</reference>
<gene>
    <name evidence="2" type="ORF">GLE_3707</name>
</gene>
<dbReference type="InterPro" id="IPR029068">
    <property type="entry name" value="Glyas_Bleomycin-R_OHBP_Dase"/>
</dbReference>
<dbReference type="Gene3D" id="3.10.180.10">
    <property type="entry name" value="2,3-Dihydroxybiphenyl 1,2-Dioxygenase, domain 1"/>
    <property type="match status" value="1"/>
</dbReference>
<evidence type="ECO:0000313" key="2">
    <source>
        <dbReference type="EMBL" id="ALN59051.1"/>
    </source>
</evidence>
<name>A0A0S2DK73_LYSEN</name>